<sequence length="277" mass="31335">MKKWILSGIGYLLIVVIGYMIYSTLFQDDVAQTEDSHGEHEVVNENETDSHGHGDHQDENPTGVSEVKVDLIVEGDEMRIALTNLKGEPVTNLEINHEKLLHLIVVDEHLDQYYHLHPEEVGTGQFMVKHSFKEGAYKAFVDIKPSELSYTVSPIEFTIGNIEESHAHDHLEVDTEFQKTINDVTVSLNITSFKVQEDVTLTFSFPEGTNLEPYLGAMGHVVILDEEADNYIHVHPVSEEDTIFATSFPKAGIYKVWGEFQINGQVYTYPFVIEISE</sequence>
<evidence type="ECO:0000256" key="1">
    <source>
        <dbReference type="SAM" id="MobiDB-lite"/>
    </source>
</evidence>
<keyword evidence="2" id="KW-0812">Transmembrane</keyword>
<evidence type="ECO:0008006" key="5">
    <source>
        <dbReference type="Google" id="ProtNLM"/>
    </source>
</evidence>
<name>A0ABW4LR82_9BACI</name>
<evidence type="ECO:0000313" key="3">
    <source>
        <dbReference type="EMBL" id="MFD1737655.1"/>
    </source>
</evidence>
<dbReference type="Proteomes" id="UP001597214">
    <property type="component" value="Unassembled WGS sequence"/>
</dbReference>
<feature type="region of interest" description="Disordered" evidence="1">
    <location>
        <begin position="33"/>
        <end position="64"/>
    </location>
</feature>
<dbReference type="RefSeq" id="WP_377928873.1">
    <property type="nucleotide sequence ID" value="NZ_JBHUEM010000021.1"/>
</dbReference>
<protein>
    <recommendedName>
        <fullName evidence="5">Secreted protein</fullName>
    </recommendedName>
</protein>
<evidence type="ECO:0000256" key="2">
    <source>
        <dbReference type="SAM" id="Phobius"/>
    </source>
</evidence>
<keyword evidence="2" id="KW-1133">Transmembrane helix</keyword>
<gene>
    <name evidence="3" type="ORF">ACFSCX_14000</name>
</gene>
<reference evidence="4" key="1">
    <citation type="journal article" date="2019" name="Int. J. Syst. Evol. Microbiol.">
        <title>The Global Catalogue of Microorganisms (GCM) 10K type strain sequencing project: providing services to taxonomists for standard genome sequencing and annotation.</title>
        <authorList>
            <consortium name="The Broad Institute Genomics Platform"/>
            <consortium name="The Broad Institute Genome Sequencing Center for Infectious Disease"/>
            <person name="Wu L."/>
            <person name="Ma J."/>
        </authorList>
    </citation>
    <scope>NUCLEOTIDE SEQUENCE [LARGE SCALE GENOMIC DNA]</scope>
    <source>
        <strain evidence="4">CCUG 49339</strain>
    </source>
</reference>
<comment type="caution">
    <text evidence="3">The sequence shown here is derived from an EMBL/GenBank/DDBJ whole genome shotgun (WGS) entry which is preliminary data.</text>
</comment>
<organism evidence="3 4">
    <name type="scientific">Bacillus salitolerans</name>
    <dbReference type="NCBI Taxonomy" id="1437434"/>
    <lineage>
        <taxon>Bacteria</taxon>
        <taxon>Bacillati</taxon>
        <taxon>Bacillota</taxon>
        <taxon>Bacilli</taxon>
        <taxon>Bacillales</taxon>
        <taxon>Bacillaceae</taxon>
        <taxon>Bacillus</taxon>
    </lineage>
</organism>
<feature type="compositionally biased region" description="Basic and acidic residues" evidence="1">
    <location>
        <begin position="34"/>
        <end position="59"/>
    </location>
</feature>
<keyword evidence="2" id="KW-0472">Membrane</keyword>
<accession>A0ABW4LR82</accession>
<proteinExistence type="predicted"/>
<evidence type="ECO:0000313" key="4">
    <source>
        <dbReference type="Proteomes" id="UP001597214"/>
    </source>
</evidence>
<dbReference type="EMBL" id="JBHUEM010000021">
    <property type="protein sequence ID" value="MFD1737655.1"/>
    <property type="molecule type" value="Genomic_DNA"/>
</dbReference>
<feature type="transmembrane region" description="Helical" evidence="2">
    <location>
        <begin position="5"/>
        <end position="22"/>
    </location>
</feature>
<keyword evidence="4" id="KW-1185">Reference proteome</keyword>